<dbReference type="EMBL" id="VSSQ01036947">
    <property type="protein sequence ID" value="MPM89539.1"/>
    <property type="molecule type" value="Genomic_DNA"/>
</dbReference>
<dbReference type="AlphaFoldDB" id="A0A645DJR0"/>
<reference evidence="1" key="1">
    <citation type="submission" date="2019-08" db="EMBL/GenBank/DDBJ databases">
        <authorList>
            <person name="Kucharzyk K."/>
            <person name="Murdoch R.W."/>
            <person name="Higgins S."/>
            <person name="Loffler F."/>
        </authorList>
    </citation>
    <scope>NUCLEOTIDE SEQUENCE</scope>
</reference>
<name>A0A645DJR0_9ZZZZ</name>
<evidence type="ECO:0008006" key="2">
    <source>
        <dbReference type="Google" id="ProtNLM"/>
    </source>
</evidence>
<comment type="caution">
    <text evidence="1">The sequence shown here is derived from an EMBL/GenBank/DDBJ whole genome shotgun (WGS) entry which is preliminary data.</text>
</comment>
<organism evidence="1">
    <name type="scientific">bioreactor metagenome</name>
    <dbReference type="NCBI Taxonomy" id="1076179"/>
    <lineage>
        <taxon>unclassified sequences</taxon>
        <taxon>metagenomes</taxon>
        <taxon>ecological metagenomes</taxon>
    </lineage>
</organism>
<sequence length="143" mass="16259">MRQTLVLLCFIFHTFLSVAQLTEQLVMVHVSPDSRDWTYAIGENVSFGIEVTKNRIPLENVTLRYELSYDMMPPFKEGTATVKEGKMQLQAGTMKEPGFLRCLVYASYNGKEYEGRATAGFEPEKIEPVAVMPDDFMKFWTGG</sequence>
<evidence type="ECO:0000313" key="1">
    <source>
        <dbReference type="EMBL" id="MPM89539.1"/>
    </source>
</evidence>
<protein>
    <recommendedName>
        <fullName evidence="2">Acetylxylan esterase</fullName>
    </recommendedName>
</protein>
<proteinExistence type="predicted"/>
<accession>A0A645DJR0</accession>
<gene>
    <name evidence="1" type="ORF">SDC9_136648</name>
</gene>